<gene>
    <name evidence="3" type="ORF">TCE0_060f19203</name>
</gene>
<keyword evidence="2" id="KW-0812">Transmembrane</keyword>
<organism evidence="3 4">
    <name type="scientific">Talaromyces pinophilus</name>
    <name type="common">Penicillium pinophilum</name>
    <dbReference type="NCBI Taxonomy" id="128442"/>
    <lineage>
        <taxon>Eukaryota</taxon>
        <taxon>Fungi</taxon>
        <taxon>Dikarya</taxon>
        <taxon>Ascomycota</taxon>
        <taxon>Pezizomycotina</taxon>
        <taxon>Eurotiomycetes</taxon>
        <taxon>Eurotiomycetidae</taxon>
        <taxon>Eurotiales</taxon>
        <taxon>Trichocomaceae</taxon>
        <taxon>Talaromyces</taxon>
        <taxon>Talaromyces sect. Talaromyces</taxon>
    </lineage>
</organism>
<protein>
    <submittedName>
        <fullName evidence="3">Uncharacterized protein</fullName>
    </submittedName>
</protein>
<comment type="caution">
    <text evidence="3">The sequence shown here is derived from an EMBL/GenBank/DDBJ whole genome shotgun (WGS) entry which is preliminary data.</text>
</comment>
<feature type="region of interest" description="Disordered" evidence="1">
    <location>
        <begin position="1"/>
        <end position="24"/>
    </location>
</feature>
<evidence type="ECO:0000313" key="3">
    <source>
        <dbReference type="EMBL" id="GAM43964.1"/>
    </source>
</evidence>
<keyword evidence="4" id="KW-1185">Reference proteome</keyword>
<proteinExistence type="predicted"/>
<keyword evidence="2" id="KW-0472">Membrane</keyword>
<keyword evidence="2" id="KW-1133">Transmembrane helix</keyword>
<dbReference type="EMBL" id="DF933856">
    <property type="protein sequence ID" value="GAM43964.1"/>
    <property type="molecule type" value="Genomic_DNA"/>
</dbReference>
<evidence type="ECO:0000256" key="2">
    <source>
        <dbReference type="SAM" id="Phobius"/>
    </source>
</evidence>
<dbReference type="AlphaFoldDB" id="A0A6V8HPJ6"/>
<sequence>MAPVSSNLQNSYAPELATSAGPEAVPEENFPEAVNAAWFAASKQLPFDHTVEPQRPTSIRNKKILSFVLLAIVVLGVALGAGLGVGLKDSHSAISASNLSSSVSIAVSSGTSTSSAMQSAVTSGTSTSSATQSAVTSGETAIATIPCTDNGVLRNYTWTQNQFKTVFTEQCTIDWPRGSELVTGSGTVKDLGQVIAYTFASCMDACVLFNADTGANNELCTAVVYNWTLTSSDADPGRNCFLKNGRGEDHYDPTVAGAYVVSNTSYVVSDSSSS</sequence>
<evidence type="ECO:0000256" key="1">
    <source>
        <dbReference type="SAM" id="MobiDB-lite"/>
    </source>
</evidence>
<name>A0A6V8HPJ6_TALPI</name>
<reference evidence="4" key="1">
    <citation type="journal article" date="2015" name="Genome Announc.">
        <title>Draft genome sequence of Talaromyces cellulolyticus strain Y-94, a source of lignocellulosic biomass-degrading enzymes.</title>
        <authorList>
            <person name="Fujii T."/>
            <person name="Koike H."/>
            <person name="Sawayama S."/>
            <person name="Yano S."/>
            <person name="Inoue H."/>
        </authorList>
    </citation>
    <scope>NUCLEOTIDE SEQUENCE [LARGE SCALE GENOMIC DNA]</scope>
    <source>
        <strain evidence="4">Y-94</strain>
    </source>
</reference>
<feature type="transmembrane region" description="Helical" evidence="2">
    <location>
        <begin position="64"/>
        <end position="87"/>
    </location>
</feature>
<dbReference type="Proteomes" id="UP000053095">
    <property type="component" value="Unassembled WGS sequence"/>
</dbReference>
<evidence type="ECO:0000313" key="4">
    <source>
        <dbReference type="Proteomes" id="UP000053095"/>
    </source>
</evidence>
<accession>A0A6V8HPJ6</accession>
<feature type="compositionally biased region" description="Polar residues" evidence="1">
    <location>
        <begin position="1"/>
        <end position="12"/>
    </location>
</feature>